<keyword evidence="3" id="KW-0812">Transmembrane</keyword>
<keyword evidence="3" id="KW-0472">Membrane</keyword>
<proteinExistence type="predicted"/>
<keyword evidence="3" id="KW-1133">Transmembrane helix</keyword>
<feature type="transmembrane region" description="Helical" evidence="3">
    <location>
        <begin position="91"/>
        <end position="109"/>
    </location>
</feature>
<keyword evidence="2" id="KW-0067">ATP-binding</keyword>
<accession>A0A8C1SLA7</accession>
<evidence type="ECO:0000256" key="1">
    <source>
        <dbReference type="ARBA" id="ARBA00022741"/>
    </source>
</evidence>
<dbReference type="Proteomes" id="UP000694700">
    <property type="component" value="Unplaced"/>
</dbReference>
<sequence length="127" mass="14496">IFKYMYIQQIVHLYRRRTDGALVILKEIPVEQMSRDDRLAAQNECQVLKLLSHPNSVILISVFICLCMIIVGGTLADNMQKCCNSLLDEDMVLHFFVQILLALYHNILLDKHQMIATSKCAGGTLLF</sequence>
<dbReference type="GO" id="GO:0005524">
    <property type="term" value="F:ATP binding"/>
    <property type="evidence" value="ECO:0007669"/>
    <property type="project" value="UniProtKB-KW"/>
</dbReference>
<evidence type="ECO:0000256" key="2">
    <source>
        <dbReference type="ARBA" id="ARBA00022840"/>
    </source>
</evidence>
<evidence type="ECO:0000256" key="3">
    <source>
        <dbReference type="SAM" id="Phobius"/>
    </source>
</evidence>
<dbReference type="Ensembl" id="ENSCCRT00015008979.1">
    <property type="protein sequence ID" value="ENSCCRP00015008633.1"/>
    <property type="gene ID" value="ENSCCRG00015004265.1"/>
</dbReference>
<dbReference type="InterPro" id="IPR011009">
    <property type="entry name" value="Kinase-like_dom_sf"/>
</dbReference>
<dbReference type="GO" id="GO:0009887">
    <property type="term" value="P:animal organ morphogenesis"/>
    <property type="evidence" value="ECO:0007669"/>
    <property type="project" value="TreeGrafter"/>
</dbReference>
<dbReference type="SUPFAM" id="SSF56112">
    <property type="entry name" value="Protein kinase-like (PK-like)"/>
    <property type="match status" value="1"/>
</dbReference>
<evidence type="ECO:0000313" key="4">
    <source>
        <dbReference type="Ensembl" id="ENSCCRP00015008633.1"/>
    </source>
</evidence>
<dbReference type="GO" id="GO:0005929">
    <property type="term" value="C:cilium"/>
    <property type="evidence" value="ECO:0007669"/>
    <property type="project" value="TreeGrafter"/>
</dbReference>
<evidence type="ECO:0000313" key="5">
    <source>
        <dbReference type="Proteomes" id="UP000694700"/>
    </source>
</evidence>
<protein>
    <recommendedName>
        <fullName evidence="6">Protein kinase domain-containing protein</fullName>
    </recommendedName>
</protein>
<evidence type="ECO:0008006" key="6">
    <source>
        <dbReference type="Google" id="ProtNLM"/>
    </source>
</evidence>
<dbReference type="PANTHER" id="PTHR44535:SF4">
    <property type="entry name" value="SERINE_THREONINE-PROTEIN KINASE NEK8"/>
    <property type="match status" value="1"/>
</dbReference>
<dbReference type="Gene3D" id="3.30.200.20">
    <property type="entry name" value="Phosphorylase Kinase, domain 1"/>
    <property type="match status" value="1"/>
</dbReference>
<keyword evidence="1" id="KW-0547">Nucleotide-binding</keyword>
<name>A0A8C1SLA7_CYPCA</name>
<dbReference type="InterPro" id="IPR051997">
    <property type="entry name" value="STK_NEK"/>
</dbReference>
<feature type="transmembrane region" description="Helical" evidence="3">
    <location>
        <begin position="57"/>
        <end position="76"/>
    </location>
</feature>
<dbReference type="Gene3D" id="1.10.510.10">
    <property type="entry name" value="Transferase(Phosphotransferase) domain 1"/>
    <property type="match status" value="1"/>
</dbReference>
<organism evidence="4 5">
    <name type="scientific">Cyprinus carpio</name>
    <name type="common">Common carp</name>
    <dbReference type="NCBI Taxonomy" id="7962"/>
    <lineage>
        <taxon>Eukaryota</taxon>
        <taxon>Metazoa</taxon>
        <taxon>Chordata</taxon>
        <taxon>Craniata</taxon>
        <taxon>Vertebrata</taxon>
        <taxon>Euteleostomi</taxon>
        <taxon>Actinopterygii</taxon>
        <taxon>Neopterygii</taxon>
        <taxon>Teleostei</taxon>
        <taxon>Ostariophysi</taxon>
        <taxon>Cypriniformes</taxon>
        <taxon>Cyprinidae</taxon>
        <taxon>Cyprininae</taxon>
        <taxon>Cyprinus</taxon>
    </lineage>
</organism>
<dbReference type="PANTHER" id="PTHR44535">
    <property type="entry name" value="PROTEIN CBG16200"/>
    <property type="match status" value="1"/>
</dbReference>
<reference evidence="4" key="1">
    <citation type="submission" date="2025-08" db="UniProtKB">
        <authorList>
            <consortium name="Ensembl"/>
        </authorList>
    </citation>
    <scope>IDENTIFICATION</scope>
</reference>
<dbReference type="AlphaFoldDB" id="A0A8C1SLA7"/>